<dbReference type="Proteomes" id="UP001160148">
    <property type="component" value="Unassembled WGS sequence"/>
</dbReference>
<feature type="region of interest" description="Disordered" evidence="2">
    <location>
        <begin position="798"/>
        <end position="819"/>
    </location>
</feature>
<proteinExistence type="predicted"/>
<evidence type="ECO:0000259" key="3">
    <source>
        <dbReference type="Pfam" id="PF00439"/>
    </source>
</evidence>
<dbReference type="Pfam" id="PF23450">
    <property type="entry name" value="KIAA2026_hel"/>
    <property type="match status" value="1"/>
</dbReference>
<keyword evidence="1" id="KW-0103">Bromodomain</keyword>
<dbReference type="Gene3D" id="1.20.920.10">
    <property type="entry name" value="Bromodomain-like"/>
    <property type="match status" value="1"/>
</dbReference>
<protein>
    <submittedName>
        <fullName evidence="5">Uncharacterized protein</fullName>
    </submittedName>
</protein>
<evidence type="ECO:0000259" key="4">
    <source>
        <dbReference type="Pfam" id="PF23450"/>
    </source>
</evidence>
<dbReference type="InterPro" id="IPR056522">
    <property type="entry name" value="KIAA2026_hel"/>
</dbReference>
<evidence type="ECO:0000313" key="6">
    <source>
        <dbReference type="Proteomes" id="UP001160148"/>
    </source>
</evidence>
<sequence length="1014" mass="117559">MNRSNNIKNVDNKGVSKIYKIFEEIYLKAPTFLKDLSDNGIDNIESIREQIDFKKIDTKFKNGEYCNITDAIKDIRTVFLSCYSFYGARSNHTKQSLELEELLEEKISYLDKNYKLLADVNLTLNLLNMEGKSSSKLRYPKDCYDSVLLRSVAHCRSERLKKYHKTLSTTLTTDKDDAHRLEKILSWENKVNFNDVFHQYISSMWELPEIGNFLAILFKKLDLSIINQGEIERMFLMPKESTTMGKVMTTLLDPRKKTKCIGPVMPYKVWSEKLSKKVSDWCKVYHTKKQNKVIAMDLLGIHPDFWTVVNEKNPLIEKDYSELSYFIKVWLVKGLCDYVTIKFKTINDIITNCNARQCTIWKNDLETEEYFYFDSMPDLRIYYYNIPYDEPCLEFLESVKTDDEVVQFKDKLIMNGFSECFHTIQKGKNFKLIADSVESLRAFFDELDMEGKSVPESLISSLENFIVNIEPEEYNYIAMNNDSKVQLFKDWVSYSDRIQKDKDNISVWEEKDSKSIAKTKNEELIIAEKRQRKLIVQQNVDIIYESDEYVSENDKSLSDFTDSEDEWGAMNQSKFKVKKPKQTPSNFFLELEERGKKAGKMLKYDTNQSDVKQYEDKISKRSTPKMCKTNNKDKSIKSVKLLKTQNEWKICSSNTNNNQVTLPLANDNNKVKQPLQTPPKRFKLDKQLREENTILKNGPIKGMDKKDKKIKSFKLLKTQNKIKCSNNTNTFVNGHNEILVGTKNIETVCSNEEVVLIDSDKEESQKPYDGLRQVKIINLDEYMQNDCEVFNDNFESSTCTENKNRKSNKQKNHKQIESSVISIEDDSSTIISDEEDAVQFISMNEIPKCSPLKKNKLGSLKTHLNKSYNSVSANRQIIPTNYINHKAKSSIIDKLSQNVTIMPANVIIPKGIEVTMVKTPQTSIDSNFNLVKRKSTMSNGHPPDNPSTINVKCELISKPDLNGEVTFYVRLPNGEEHVGPNELINQYLKEHNNQLPDYWLVTLPVEVAKQYGFN</sequence>
<feature type="domain" description="Uncharacterized bromodomain-containing protein 10 helical" evidence="4">
    <location>
        <begin position="206"/>
        <end position="346"/>
    </location>
</feature>
<reference evidence="5 6" key="1">
    <citation type="submission" date="2023-01" db="EMBL/GenBank/DDBJ databases">
        <authorList>
            <person name="Whitehead M."/>
        </authorList>
    </citation>
    <scope>NUCLEOTIDE SEQUENCE [LARGE SCALE GENOMIC DNA]</scope>
</reference>
<organism evidence="5 6">
    <name type="scientific">Macrosiphum euphorbiae</name>
    <name type="common">potato aphid</name>
    <dbReference type="NCBI Taxonomy" id="13131"/>
    <lineage>
        <taxon>Eukaryota</taxon>
        <taxon>Metazoa</taxon>
        <taxon>Ecdysozoa</taxon>
        <taxon>Arthropoda</taxon>
        <taxon>Hexapoda</taxon>
        <taxon>Insecta</taxon>
        <taxon>Pterygota</taxon>
        <taxon>Neoptera</taxon>
        <taxon>Paraneoptera</taxon>
        <taxon>Hemiptera</taxon>
        <taxon>Sternorrhyncha</taxon>
        <taxon>Aphidomorpha</taxon>
        <taxon>Aphidoidea</taxon>
        <taxon>Aphididae</taxon>
        <taxon>Macrosiphini</taxon>
        <taxon>Macrosiphum</taxon>
    </lineage>
</organism>
<gene>
    <name evidence="5" type="ORF">MEUPH1_LOCUS7965</name>
</gene>
<dbReference type="InterPro" id="IPR036427">
    <property type="entry name" value="Bromodomain-like_sf"/>
</dbReference>
<dbReference type="InterPro" id="IPR040214">
    <property type="entry name" value="BRD10"/>
</dbReference>
<dbReference type="Pfam" id="PF00439">
    <property type="entry name" value="Bromodomain"/>
    <property type="match status" value="1"/>
</dbReference>
<dbReference type="PANTHER" id="PTHR31095">
    <property type="entry name" value="RIKEN CDNA 9930021J03 GENE"/>
    <property type="match status" value="1"/>
</dbReference>
<evidence type="ECO:0000256" key="2">
    <source>
        <dbReference type="SAM" id="MobiDB-lite"/>
    </source>
</evidence>
<name>A0AAV0W788_9HEMI</name>
<comment type="caution">
    <text evidence="5">The sequence shown here is derived from an EMBL/GenBank/DDBJ whole genome shotgun (WGS) entry which is preliminary data.</text>
</comment>
<dbReference type="InterPro" id="IPR001487">
    <property type="entry name" value="Bromodomain"/>
</dbReference>
<evidence type="ECO:0000256" key="1">
    <source>
        <dbReference type="ARBA" id="ARBA00023117"/>
    </source>
</evidence>
<evidence type="ECO:0000313" key="5">
    <source>
        <dbReference type="EMBL" id="CAI6351637.1"/>
    </source>
</evidence>
<keyword evidence="6" id="KW-1185">Reference proteome</keyword>
<accession>A0AAV0W788</accession>
<dbReference type="AlphaFoldDB" id="A0AAV0W788"/>
<dbReference type="PANTHER" id="PTHR31095:SF3">
    <property type="entry name" value="RIKEN CDNA 9930021J03 GENE"/>
    <property type="match status" value="1"/>
</dbReference>
<feature type="domain" description="Bromo" evidence="3">
    <location>
        <begin position="40"/>
        <end position="95"/>
    </location>
</feature>
<dbReference type="SUPFAM" id="SSF47370">
    <property type="entry name" value="Bromodomain"/>
    <property type="match status" value="1"/>
</dbReference>
<dbReference type="EMBL" id="CARXXK010000001">
    <property type="protein sequence ID" value="CAI6351637.1"/>
    <property type="molecule type" value="Genomic_DNA"/>
</dbReference>